<name>A0A699GXL8_TANCI</name>
<sequence>MAIPVVLPEIALEAAAVVALPTTVLDLAIESDLEAEPSEEPPSPDYVPSSPIHAPASPDYHPKSDIRNEPFEDEAELTKDAPEVAEPLSAQVAPPPPVHSTPTLPTSFVELTPTTHTIPHDTRATASASSILSSVPVDQLPPRKRLRGLVVVSYQDVTIEAITEPAISLIHYGLTVEEILDEHNEVIGEMYDNLLEIRLPKIKEIEEKFRTLRARVVSSKRENISLHARVKAAKLSDDSTRVALQTARIGLSEMRRQVRDTVEQLH</sequence>
<accession>A0A699GXL8</accession>
<dbReference type="AlphaFoldDB" id="A0A699GXL8"/>
<gene>
    <name evidence="2" type="ORF">Tci_226567</name>
</gene>
<evidence type="ECO:0000256" key="1">
    <source>
        <dbReference type="SAM" id="MobiDB-lite"/>
    </source>
</evidence>
<protein>
    <submittedName>
        <fullName evidence="2">Uncharacterized protein</fullName>
    </submittedName>
</protein>
<evidence type="ECO:0000313" key="2">
    <source>
        <dbReference type="EMBL" id="GEW54591.1"/>
    </source>
</evidence>
<feature type="region of interest" description="Disordered" evidence="1">
    <location>
        <begin position="33"/>
        <end position="67"/>
    </location>
</feature>
<reference evidence="2" key="1">
    <citation type="journal article" date="2019" name="Sci. Rep.">
        <title>Draft genome of Tanacetum cinerariifolium, the natural source of mosquito coil.</title>
        <authorList>
            <person name="Yamashiro T."/>
            <person name="Shiraishi A."/>
            <person name="Satake H."/>
            <person name="Nakayama K."/>
        </authorList>
    </citation>
    <scope>NUCLEOTIDE SEQUENCE</scope>
</reference>
<feature type="region of interest" description="Disordered" evidence="1">
    <location>
        <begin position="88"/>
        <end position="108"/>
    </location>
</feature>
<dbReference type="EMBL" id="BKCJ010062964">
    <property type="protein sequence ID" value="GEW54591.1"/>
    <property type="molecule type" value="Genomic_DNA"/>
</dbReference>
<organism evidence="2">
    <name type="scientific">Tanacetum cinerariifolium</name>
    <name type="common">Dalmatian daisy</name>
    <name type="synonym">Chrysanthemum cinerariifolium</name>
    <dbReference type="NCBI Taxonomy" id="118510"/>
    <lineage>
        <taxon>Eukaryota</taxon>
        <taxon>Viridiplantae</taxon>
        <taxon>Streptophyta</taxon>
        <taxon>Embryophyta</taxon>
        <taxon>Tracheophyta</taxon>
        <taxon>Spermatophyta</taxon>
        <taxon>Magnoliopsida</taxon>
        <taxon>eudicotyledons</taxon>
        <taxon>Gunneridae</taxon>
        <taxon>Pentapetalae</taxon>
        <taxon>asterids</taxon>
        <taxon>campanulids</taxon>
        <taxon>Asterales</taxon>
        <taxon>Asteraceae</taxon>
        <taxon>Asteroideae</taxon>
        <taxon>Anthemideae</taxon>
        <taxon>Anthemidinae</taxon>
        <taxon>Tanacetum</taxon>
    </lineage>
</organism>
<comment type="caution">
    <text evidence="2">The sequence shown here is derived from an EMBL/GenBank/DDBJ whole genome shotgun (WGS) entry which is preliminary data.</text>
</comment>
<proteinExistence type="predicted"/>